<dbReference type="Gene3D" id="1.25.40.10">
    <property type="entry name" value="Tetratricopeptide repeat domain"/>
    <property type="match status" value="1"/>
</dbReference>
<keyword evidence="2 8" id="KW-0479">Metal-binding</keyword>
<evidence type="ECO:0000313" key="10">
    <source>
        <dbReference type="EMBL" id="ODA31677.1"/>
    </source>
</evidence>
<keyword evidence="11" id="KW-1185">Reference proteome</keyword>
<evidence type="ECO:0000256" key="4">
    <source>
        <dbReference type="ARBA" id="ARBA00022764"/>
    </source>
</evidence>
<dbReference type="InterPro" id="IPR001915">
    <property type="entry name" value="Peptidase_M48"/>
</dbReference>
<organism evidence="10 11">
    <name type="scientific">Veronia pacifica</name>
    <dbReference type="NCBI Taxonomy" id="1080227"/>
    <lineage>
        <taxon>Bacteria</taxon>
        <taxon>Pseudomonadati</taxon>
        <taxon>Pseudomonadota</taxon>
        <taxon>Gammaproteobacteria</taxon>
        <taxon>Vibrionales</taxon>
        <taxon>Vibrionaceae</taxon>
        <taxon>Veronia</taxon>
    </lineage>
</organism>
<dbReference type="GO" id="GO:0042597">
    <property type="term" value="C:periplasmic space"/>
    <property type="evidence" value="ECO:0007669"/>
    <property type="project" value="UniProtKB-SubCell"/>
</dbReference>
<feature type="binding site" evidence="8">
    <location>
        <position position="136"/>
    </location>
    <ligand>
        <name>Zn(2+)</name>
        <dbReference type="ChEBI" id="CHEBI:29105"/>
        <note>catalytic</note>
    </ligand>
</feature>
<sequence precursor="true">MLKVSKSLAYLLFGAFLSSSSALADDSTIGYSLPDLGTAAASTLTIDREIEYGDAFVRILRAQQPMISDPLLVNYVNNLGSRLVGSANDVKTPFSFLLIRKSDINAFAFFGGHIALHSGLFLYAESESELASVVAHEIAHQTQRHLARAMEDQARRSPLTIAAAVGSVLLAIAAPEAGIAAAHATAAANIQSKINYTRDNEREADRIGIDILARAGFDTNAMPTFFNRLADKYRYASTPPDFLLTHPLPDARVSDTRARARGYPKKSLSVSADYQLARARILARYTDHKSALDWFNRKLKVAPDSLKPSLQYGKAIINIDKGRFKEAKALLMPLYKAEPKNLFYIDAMTDFDLAQGKTDQAIKRLESALEVNPDNAVLILNLASAQIKVGQFKPAISKLQQYSYHHSDDINAWLMLQEAYEKSGIRHGSLAAQAELFALRANWNEAINNYSMASEMVPLGSLNQARYDARIDQLRKQKLRFDSLSK</sequence>
<dbReference type="GO" id="GO:0004222">
    <property type="term" value="F:metalloendopeptidase activity"/>
    <property type="evidence" value="ECO:0007669"/>
    <property type="project" value="InterPro"/>
</dbReference>
<keyword evidence="3 8" id="KW-0732">Signal</keyword>
<dbReference type="GO" id="GO:0016020">
    <property type="term" value="C:membrane"/>
    <property type="evidence" value="ECO:0007669"/>
    <property type="project" value="InterPro"/>
</dbReference>
<dbReference type="InterPro" id="IPR051156">
    <property type="entry name" value="Mito/Outer_Membr_Metalloprot"/>
</dbReference>
<evidence type="ECO:0000313" key="11">
    <source>
        <dbReference type="Proteomes" id="UP000094936"/>
    </source>
</evidence>
<feature type="signal peptide" evidence="8">
    <location>
        <begin position="1"/>
        <end position="24"/>
    </location>
</feature>
<dbReference type="STRING" id="1080227.A8L45_15645"/>
<comment type="subcellular location">
    <subcellularLocation>
        <location evidence="8">Periplasm</location>
    </subcellularLocation>
</comment>
<dbReference type="PANTHER" id="PTHR22726">
    <property type="entry name" value="METALLOENDOPEPTIDASE OMA1"/>
    <property type="match status" value="1"/>
</dbReference>
<dbReference type="GO" id="GO:0008270">
    <property type="term" value="F:zinc ion binding"/>
    <property type="evidence" value="ECO:0007669"/>
    <property type="project" value="UniProtKB-UniRule"/>
</dbReference>
<protein>
    <recommendedName>
        <fullName evidence="8">Putative beta-barrel assembly-enhancing protease</fullName>
        <ecNumber evidence="8">3.4.-.-</ecNumber>
    </recommendedName>
</protein>
<evidence type="ECO:0000256" key="2">
    <source>
        <dbReference type="ARBA" id="ARBA00022723"/>
    </source>
</evidence>
<dbReference type="HAMAP" id="MF_00997">
    <property type="entry name" value="Protease_BepA"/>
    <property type="match status" value="1"/>
</dbReference>
<dbReference type="SUPFAM" id="SSF48452">
    <property type="entry name" value="TPR-like"/>
    <property type="match status" value="1"/>
</dbReference>
<evidence type="ECO:0000256" key="5">
    <source>
        <dbReference type="ARBA" id="ARBA00022801"/>
    </source>
</evidence>
<comment type="function">
    <text evidence="8">Functions as both a chaperone and a metalloprotease. Maintains the integrity of the outer membrane by promoting either the assembly or the elimination of outer membrane proteins, depending on their folding state.</text>
</comment>
<feature type="chain" id="PRO_5009005339" description="Putative beta-barrel assembly-enhancing protease" evidence="8">
    <location>
        <begin position="25"/>
        <end position="486"/>
    </location>
</feature>
<feature type="active site" description="Proton donor" evidence="8">
    <location>
        <position position="205"/>
    </location>
</feature>
<evidence type="ECO:0000259" key="9">
    <source>
        <dbReference type="Pfam" id="PF01435"/>
    </source>
</evidence>
<comment type="similarity">
    <text evidence="8">Belongs to the peptidase M48 family. BepA subfamily.</text>
</comment>
<dbReference type="Pfam" id="PF01435">
    <property type="entry name" value="Peptidase_M48"/>
    <property type="match status" value="1"/>
</dbReference>
<dbReference type="Pfam" id="PF14559">
    <property type="entry name" value="TPR_19"/>
    <property type="match status" value="1"/>
</dbReference>
<proteinExistence type="inferred from homology"/>
<dbReference type="PANTHER" id="PTHR22726:SF1">
    <property type="entry name" value="METALLOENDOPEPTIDASE OMA1, MITOCHONDRIAL"/>
    <property type="match status" value="1"/>
</dbReference>
<accession>A0A1C3EEJ4</accession>
<comment type="caution">
    <text evidence="10">The sequence shown here is derived from an EMBL/GenBank/DDBJ whole genome shotgun (WGS) entry which is preliminary data.</text>
</comment>
<dbReference type="EMBL" id="LYBM01000031">
    <property type="protein sequence ID" value="ODA31677.1"/>
    <property type="molecule type" value="Genomic_DNA"/>
</dbReference>
<dbReference type="EC" id="3.4.-.-" evidence="8"/>
<dbReference type="InterPro" id="IPR011990">
    <property type="entry name" value="TPR-like_helical_dom_sf"/>
</dbReference>
<comment type="cofactor">
    <cofactor evidence="8">
        <name>Zn(2+)</name>
        <dbReference type="ChEBI" id="CHEBI:29105"/>
    </cofactor>
    <text evidence="8">Binds 1 zinc ion per subunit.</text>
</comment>
<dbReference type="CDD" id="cd07333">
    <property type="entry name" value="M48C_bepA_like"/>
    <property type="match status" value="1"/>
</dbReference>
<dbReference type="OrthoDB" id="9810445at2"/>
<keyword evidence="4 8" id="KW-0574">Periplasm</keyword>
<keyword evidence="1 8" id="KW-0645">Protease</keyword>
<dbReference type="Proteomes" id="UP000094936">
    <property type="component" value="Unassembled WGS sequence"/>
</dbReference>
<keyword evidence="6 8" id="KW-0862">Zinc</keyword>
<dbReference type="InterPro" id="IPR030873">
    <property type="entry name" value="Protease_BepA"/>
</dbReference>
<feature type="domain" description="Peptidase M48" evidence="9">
    <location>
        <begin position="74"/>
        <end position="259"/>
    </location>
</feature>
<dbReference type="RefSeq" id="WP_068903938.1">
    <property type="nucleotide sequence ID" value="NZ_JBHUIF010000032.1"/>
</dbReference>
<feature type="binding site" evidence="8">
    <location>
        <position position="201"/>
    </location>
    <ligand>
        <name>Zn(2+)</name>
        <dbReference type="ChEBI" id="CHEBI:29105"/>
        <note>catalytic</note>
    </ligand>
</feature>
<keyword evidence="5 8" id="KW-0378">Hydrolase</keyword>
<dbReference type="GO" id="GO:0051603">
    <property type="term" value="P:proteolysis involved in protein catabolic process"/>
    <property type="evidence" value="ECO:0007669"/>
    <property type="project" value="TreeGrafter"/>
</dbReference>
<evidence type="ECO:0000256" key="8">
    <source>
        <dbReference type="HAMAP-Rule" id="MF_00997"/>
    </source>
</evidence>
<feature type="binding site" evidence="8">
    <location>
        <position position="140"/>
    </location>
    <ligand>
        <name>Zn(2+)</name>
        <dbReference type="ChEBI" id="CHEBI:29105"/>
        <note>catalytic</note>
    </ligand>
</feature>
<reference evidence="10 11" key="1">
    <citation type="submission" date="2016-05" db="EMBL/GenBank/DDBJ databases">
        <title>Genomic Taxonomy of the Vibrionaceae.</title>
        <authorList>
            <person name="Gomez-Gil B."/>
            <person name="Enciso-Ibarra J."/>
        </authorList>
    </citation>
    <scope>NUCLEOTIDE SEQUENCE [LARGE SCALE GENOMIC DNA]</scope>
    <source>
        <strain evidence="10 11">CAIM 1920</strain>
    </source>
</reference>
<keyword evidence="7 8" id="KW-0482">Metalloprotease</keyword>
<evidence type="ECO:0000256" key="3">
    <source>
        <dbReference type="ARBA" id="ARBA00022729"/>
    </source>
</evidence>
<name>A0A1C3EEJ4_9GAMM</name>
<gene>
    <name evidence="10" type="ORF">A8L45_15645</name>
</gene>
<dbReference type="Gene3D" id="3.30.2010.10">
    <property type="entry name" value="Metalloproteases ('zincins'), catalytic domain"/>
    <property type="match status" value="1"/>
</dbReference>
<dbReference type="AlphaFoldDB" id="A0A1C3EEJ4"/>
<evidence type="ECO:0000256" key="1">
    <source>
        <dbReference type="ARBA" id="ARBA00022670"/>
    </source>
</evidence>
<evidence type="ECO:0000256" key="6">
    <source>
        <dbReference type="ARBA" id="ARBA00022833"/>
    </source>
</evidence>
<feature type="active site" evidence="8">
    <location>
        <position position="137"/>
    </location>
</feature>
<evidence type="ECO:0000256" key="7">
    <source>
        <dbReference type="ARBA" id="ARBA00023049"/>
    </source>
</evidence>